<reference evidence="1 2" key="1">
    <citation type="submission" date="2012-10" db="EMBL/GenBank/DDBJ databases">
        <title>Genome sequence of Vibrio Cholerae HENC-02.</title>
        <authorList>
            <person name="Eppinger M."/>
            <person name="Hasan N.A."/>
            <person name="Sengamalay N."/>
            <person name="Hine E."/>
            <person name="Su Q."/>
            <person name="Daugherty S.C."/>
            <person name="Young S."/>
            <person name="Sadzewicz L."/>
            <person name="Tallon L."/>
            <person name="Cebula T.A."/>
            <person name="Ravel J."/>
            <person name="Colwell R.R."/>
        </authorList>
    </citation>
    <scope>NUCLEOTIDE SEQUENCE [LARGE SCALE GENOMIC DNA]</scope>
    <source>
        <strain evidence="1 2">HENC-02</strain>
    </source>
</reference>
<gene>
    <name evidence="1" type="ORF">VCHENC02_2241A</name>
</gene>
<evidence type="ECO:0000313" key="2">
    <source>
        <dbReference type="Proteomes" id="UP000008367"/>
    </source>
</evidence>
<evidence type="ECO:0000313" key="1">
    <source>
        <dbReference type="EMBL" id="EKM32176.1"/>
    </source>
</evidence>
<dbReference type="EMBL" id="AJSR01000853">
    <property type="protein sequence ID" value="EKM32176.1"/>
    <property type="molecule type" value="Genomic_DNA"/>
</dbReference>
<accession>A0A454D0I8</accession>
<sequence>MDYFCSDGPKERNNNVSFFR</sequence>
<feature type="non-terminal residue" evidence="1">
    <location>
        <position position="20"/>
    </location>
</feature>
<dbReference type="AlphaFoldDB" id="A0A454D0I8"/>
<protein>
    <submittedName>
        <fullName evidence="1">MscS Mechanosensitive ion channel domain protein</fullName>
    </submittedName>
</protein>
<organism evidence="1 2">
    <name type="scientific">Vibrio harveyi</name>
    <name type="common">Beneckea harveyi</name>
    <dbReference type="NCBI Taxonomy" id="669"/>
    <lineage>
        <taxon>Bacteria</taxon>
        <taxon>Pseudomonadati</taxon>
        <taxon>Pseudomonadota</taxon>
        <taxon>Gammaproteobacteria</taxon>
        <taxon>Vibrionales</taxon>
        <taxon>Vibrionaceae</taxon>
        <taxon>Vibrio</taxon>
    </lineage>
</organism>
<proteinExistence type="predicted"/>
<comment type="caution">
    <text evidence="1">The sequence shown here is derived from an EMBL/GenBank/DDBJ whole genome shotgun (WGS) entry which is preliminary data.</text>
</comment>
<name>A0A454D0I8_VIBHA</name>
<dbReference type="Proteomes" id="UP000008367">
    <property type="component" value="Unassembled WGS sequence"/>
</dbReference>